<gene>
    <name evidence="6" type="primary">lytB</name>
    <name evidence="5" type="synonym">ispH</name>
</gene>
<comment type="function">
    <text evidence="5">Catalyzes the conversion of 1-hydroxy-2-methyl-2-(E)-butenyl 4-diphosphate (HMBPP) into a mixture of isopentenyl diphosphate (IPP) and dimethylallyl diphosphate (DMAPP). Acts in the terminal step of the DOXP/MEP pathway for isoprenoid precursor biosynthesis.</text>
</comment>
<feature type="binding site" evidence="5">
    <location>
        <position position="232"/>
    </location>
    <ligand>
        <name>isopentenyl diphosphate</name>
        <dbReference type="ChEBI" id="CHEBI:128769"/>
    </ligand>
</feature>
<evidence type="ECO:0000256" key="5">
    <source>
        <dbReference type="HAMAP-Rule" id="MF_00191"/>
    </source>
</evidence>
<dbReference type="GO" id="GO:0051745">
    <property type="term" value="F:4-hydroxy-3-methylbut-2-enyl diphosphate reductase activity"/>
    <property type="evidence" value="ECO:0007669"/>
    <property type="project" value="UniProtKB-UniRule"/>
</dbReference>
<dbReference type="PANTHER" id="PTHR30426">
    <property type="entry name" value="4-HYDROXY-3-METHYLBUT-2-ENYL DIPHOSPHATE REDUCTASE"/>
    <property type="match status" value="1"/>
</dbReference>
<dbReference type="AlphaFoldDB" id="Q4JN42"/>
<feature type="binding site" evidence="5">
    <location>
        <position position="230"/>
    </location>
    <ligand>
        <name>dimethylallyl diphosphate</name>
        <dbReference type="ChEBI" id="CHEBI:57623"/>
    </ligand>
</feature>
<feature type="active site" description="Proton donor" evidence="5">
    <location>
        <position position="132"/>
    </location>
</feature>
<comment type="catalytic activity">
    <reaction evidence="5">
        <text>dimethylallyl diphosphate + 2 oxidized [2Fe-2S]-[ferredoxin] + H2O = (2E)-4-hydroxy-3-methylbut-2-enyl diphosphate + 2 reduced [2Fe-2S]-[ferredoxin] + 2 H(+)</text>
        <dbReference type="Rhea" id="RHEA:24825"/>
        <dbReference type="Rhea" id="RHEA-COMP:10000"/>
        <dbReference type="Rhea" id="RHEA-COMP:10001"/>
        <dbReference type="ChEBI" id="CHEBI:15377"/>
        <dbReference type="ChEBI" id="CHEBI:15378"/>
        <dbReference type="ChEBI" id="CHEBI:33737"/>
        <dbReference type="ChEBI" id="CHEBI:33738"/>
        <dbReference type="ChEBI" id="CHEBI:57623"/>
        <dbReference type="ChEBI" id="CHEBI:128753"/>
        <dbReference type="EC" id="1.17.7.4"/>
    </reaction>
</comment>
<feature type="binding site" evidence="5">
    <location>
        <position position="231"/>
    </location>
    <ligand>
        <name>isopentenyl diphosphate</name>
        <dbReference type="ChEBI" id="CHEBI:128769"/>
    </ligand>
</feature>
<dbReference type="Pfam" id="PF02401">
    <property type="entry name" value="LYTB"/>
    <property type="match status" value="1"/>
</dbReference>
<keyword evidence="3 5" id="KW-0408">Iron</keyword>
<dbReference type="GO" id="GO:0051539">
    <property type="term" value="F:4 iron, 4 sulfur cluster binding"/>
    <property type="evidence" value="ECO:0007669"/>
    <property type="project" value="UniProtKB-UniRule"/>
</dbReference>
<organism evidence="6">
    <name type="scientific">uncultured bacterium BAC13K9BAC</name>
    <dbReference type="NCBI Taxonomy" id="332979"/>
    <lineage>
        <taxon>Bacteria</taxon>
        <taxon>environmental samples</taxon>
    </lineage>
</organism>
<feature type="binding site" evidence="5">
    <location>
        <position position="130"/>
    </location>
    <ligand>
        <name>(2E)-4-hydroxy-3-methylbut-2-enyl diphosphate</name>
        <dbReference type="ChEBI" id="CHEBI:128753"/>
    </ligand>
</feature>
<comment type="pathway">
    <text evidence="5">Isoprenoid biosynthesis; dimethylallyl diphosphate biosynthesis; dimethylallyl diphosphate from (2E)-4-hydroxy-3-methylbutenyl diphosphate: step 1/1.</text>
</comment>
<feature type="binding site" evidence="5">
    <location>
        <position position="80"/>
    </location>
    <ligand>
        <name>(2E)-4-hydroxy-3-methylbut-2-enyl diphosphate</name>
        <dbReference type="ChEBI" id="CHEBI:128753"/>
    </ligand>
</feature>
<evidence type="ECO:0000256" key="4">
    <source>
        <dbReference type="ARBA" id="ARBA00023014"/>
    </source>
</evidence>
<evidence type="ECO:0000313" key="6">
    <source>
        <dbReference type="EMBL" id="AAY89955.1"/>
    </source>
</evidence>
<feature type="binding site" evidence="5">
    <location>
        <position position="230"/>
    </location>
    <ligand>
        <name>(2E)-4-hydroxy-3-methylbut-2-enyl diphosphate</name>
        <dbReference type="ChEBI" id="CHEBI:128753"/>
    </ligand>
</feature>
<name>Q4JN42_9BACT</name>
<comment type="catalytic activity">
    <reaction evidence="5">
        <text>isopentenyl diphosphate + 2 oxidized [2Fe-2S]-[ferredoxin] + H2O = (2E)-4-hydroxy-3-methylbut-2-enyl diphosphate + 2 reduced [2Fe-2S]-[ferredoxin] + 2 H(+)</text>
        <dbReference type="Rhea" id="RHEA:24488"/>
        <dbReference type="Rhea" id="RHEA-COMP:10000"/>
        <dbReference type="Rhea" id="RHEA-COMP:10001"/>
        <dbReference type="ChEBI" id="CHEBI:15377"/>
        <dbReference type="ChEBI" id="CHEBI:15378"/>
        <dbReference type="ChEBI" id="CHEBI:33737"/>
        <dbReference type="ChEBI" id="CHEBI:33738"/>
        <dbReference type="ChEBI" id="CHEBI:128753"/>
        <dbReference type="ChEBI" id="CHEBI:128769"/>
        <dbReference type="EC" id="1.17.7.4"/>
    </reaction>
</comment>
<sequence>MMKLKDCEILLTEPRGFCAGVERAIGIVNRAIEMFDEDIFVKHEVVHNKNVIEELTKKGVVFIESLTEVPDKSILIYSAHGVSKEVTDIAKKKNLRIFDATCPLVTKVHFEIHKYARENVDVILIGHNGHPEVEGTMGQYKSKEGRIYLVENKSDVETLEIKNEKISYVTQTTLSVDDTQDIVDALKGRYPHIQGPKKSDICYATQNRQEAVKKILDLCDSLIVVGSQNSSNSQRLKEIAVQHDKDAYLIDHESQLDINKLGKNKVIGITAGASAPEHTVQALIRFLINNGARMSNEEIAFEEEAVIFSLPKSLRQ</sequence>
<feature type="binding site" evidence="5">
    <location>
        <position position="274"/>
    </location>
    <ligand>
        <name>dimethylallyl diphosphate</name>
        <dbReference type="ChEBI" id="CHEBI:57623"/>
    </ligand>
</feature>
<feature type="binding site" evidence="5">
    <location>
        <position position="232"/>
    </location>
    <ligand>
        <name>(2E)-4-hydroxy-3-methylbut-2-enyl diphosphate</name>
        <dbReference type="ChEBI" id="CHEBI:128753"/>
    </ligand>
</feature>
<feature type="binding site" evidence="5">
    <location>
        <position position="230"/>
    </location>
    <ligand>
        <name>isopentenyl diphosphate</name>
        <dbReference type="ChEBI" id="CHEBI:128769"/>
    </ligand>
</feature>
<dbReference type="NCBIfam" id="NF002190">
    <property type="entry name" value="PRK01045.1-4"/>
    <property type="match status" value="1"/>
</dbReference>
<feature type="binding site" evidence="5">
    <location>
        <position position="47"/>
    </location>
    <ligand>
        <name>dimethylallyl diphosphate</name>
        <dbReference type="ChEBI" id="CHEBI:57623"/>
    </ligand>
</feature>
<dbReference type="Gene3D" id="3.40.50.11270">
    <property type="match status" value="1"/>
</dbReference>
<dbReference type="NCBIfam" id="TIGR00216">
    <property type="entry name" value="ispH_lytB"/>
    <property type="match status" value="1"/>
</dbReference>
<feature type="binding site" evidence="5">
    <location>
        <position position="47"/>
    </location>
    <ligand>
        <name>(2E)-4-hydroxy-3-methylbut-2-enyl diphosphate</name>
        <dbReference type="ChEBI" id="CHEBI:128753"/>
    </ligand>
</feature>
<dbReference type="CDD" id="cd13944">
    <property type="entry name" value="lytB_ispH"/>
    <property type="match status" value="1"/>
</dbReference>
<dbReference type="GO" id="GO:0046872">
    <property type="term" value="F:metal ion binding"/>
    <property type="evidence" value="ECO:0007669"/>
    <property type="project" value="UniProtKB-KW"/>
</dbReference>
<keyword evidence="2 5" id="KW-0479">Metal-binding</keyword>
<proteinExistence type="inferred from homology"/>
<comment type="pathway">
    <text evidence="5">Isoprenoid biosynthesis; isopentenyl diphosphate biosynthesis via DXP pathway; isopentenyl diphosphate from 1-deoxy-D-xylulose 5-phosphate: step 6/6.</text>
</comment>
<dbReference type="PANTHER" id="PTHR30426:SF0">
    <property type="entry name" value="4-HYDROXY-3-METHYLBUT-2-ENYL DIPHOSPHATE REDUCTASE"/>
    <property type="match status" value="1"/>
</dbReference>
<feature type="binding site" evidence="5">
    <location>
        <position position="274"/>
    </location>
    <ligand>
        <name>isopentenyl diphosphate</name>
        <dbReference type="ChEBI" id="CHEBI:128769"/>
    </ligand>
</feature>
<dbReference type="HAMAP" id="MF_00191">
    <property type="entry name" value="IspH"/>
    <property type="match status" value="1"/>
</dbReference>
<comment type="similarity">
    <text evidence="5">Belongs to the IspH family.</text>
</comment>
<dbReference type="EMBL" id="DQ068067">
    <property type="protein sequence ID" value="AAY89955.1"/>
    <property type="molecule type" value="Genomic_DNA"/>
</dbReference>
<feature type="binding site" evidence="5">
    <location>
        <position position="274"/>
    </location>
    <ligand>
        <name>(2E)-4-hydroxy-3-methylbut-2-enyl diphosphate</name>
        <dbReference type="ChEBI" id="CHEBI:128753"/>
    </ligand>
</feature>
<feature type="binding site" evidence="5">
    <location>
        <position position="47"/>
    </location>
    <ligand>
        <name>isopentenyl diphosphate</name>
        <dbReference type="ChEBI" id="CHEBI:128769"/>
    </ligand>
</feature>
<dbReference type="Gene3D" id="3.40.1010.20">
    <property type="entry name" value="4-hydroxy-3-methylbut-2-enyl diphosphate reductase, catalytic domain"/>
    <property type="match status" value="2"/>
</dbReference>
<evidence type="ECO:0000256" key="2">
    <source>
        <dbReference type="ARBA" id="ARBA00022723"/>
    </source>
</evidence>
<keyword evidence="5" id="KW-0560">Oxidoreductase</keyword>
<dbReference type="UniPathway" id="UPA00059">
    <property type="reaction ID" value="UER00105"/>
</dbReference>
<feature type="binding site" evidence="5">
    <location>
        <position position="80"/>
    </location>
    <ligand>
        <name>isopentenyl diphosphate</name>
        <dbReference type="ChEBI" id="CHEBI:128769"/>
    </ligand>
</feature>
<feature type="binding site" evidence="5">
    <location>
        <position position="102"/>
    </location>
    <ligand>
        <name>[4Fe-4S] cluster</name>
        <dbReference type="ChEBI" id="CHEBI:49883"/>
    </ligand>
</feature>
<feature type="binding site" evidence="5">
    <location>
        <position position="80"/>
    </location>
    <ligand>
        <name>dimethylallyl diphosphate</name>
        <dbReference type="ChEBI" id="CHEBI:57623"/>
    </ligand>
</feature>
<feature type="binding site" evidence="5">
    <location>
        <position position="202"/>
    </location>
    <ligand>
        <name>[4Fe-4S] cluster</name>
        <dbReference type="ChEBI" id="CHEBI:49883"/>
    </ligand>
</feature>
<feature type="binding site" evidence="5">
    <location>
        <position position="18"/>
    </location>
    <ligand>
        <name>[4Fe-4S] cluster</name>
        <dbReference type="ChEBI" id="CHEBI:49883"/>
    </ligand>
</feature>
<feature type="binding site" evidence="5">
    <location>
        <position position="231"/>
    </location>
    <ligand>
        <name>(2E)-4-hydroxy-3-methylbut-2-enyl diphosphate</name>
        <dbReference type="ChEBI" id="CHEBI:128753"/>
    </ligand>
</feature>
<feature type="binding site" evidence="5">
    <location>
        <position position="172"/>
    </location>
    <ligand>
        <name>(2E)-4-hydroxy-3-methylbut-2-enyl diphosphate</name>
        <dbReference type="ChEBI" id="CHEBI:128753"/>
    </ligand>
</feature>
<evidence type="ECO:0000256" key="3">
    <source>
        <dbReference type="ARBA" id="ARBA00023004"/>
    </source>
</evidence>
<protein>
    <recommendedName>
        <fullName evidence="5">4-hydroxy-3-methylbut-2-enyl diphosphate reductase</fullName>
        <shortName evidence="5">HMBPP reductase</shortName>
        <ecNumber evidence="5">1.17.7.4</ecNumber>
    </recommendedName>
</protein>
<dbReference type="InterPro" id="IPR003451">
    <property type="entry name" value="LytB/IspH"/>
</dbReference>
<dbReference type="GO" id="GO:0050992">
    <property type="term" value="P:dimethylallyl diphosphate biosynthetic process"/>
    <property type="evidence" value="ECO:0007669"/>
    <property type="project" value="UniProtKB-UniRule"/>
</dbReference>
<reference evidence="6" key="1">
    <citation type="journal article" date="2005" name="PLoS Biol.">
        <title>New insights into metabolic properties of marine bacteria encoding proteorhodopsins.</title>
        <authorList>
            <person name="Sabehi G."/>
            <person name="Loy A."/>
            <person name="Jung K.H."/>
            <person name="Partha R."/>
            <person name="Spudich J.L."/>
            <person name="Isaacson T."/>
            <person name="Hirschberg J."/>
            <person name="Wagner M."/>
            <person name="Beja O."/>
        </authorList>
    </citation>
    <scope>NUCLEOTIDE SEQUENCE</scope>
</reference>
<dbReference type="EC" id="1.17.7.4" evidence="5"/>
<dbReference type="NCBIfam" id="NF002188">
    <property type="entry name" value="PRK01045.1-2"/>
    <property type="match status" value="1"/>
</dbReference>
<keyword evidence="1 5" id="KW-0004">4Fe-4S</keyword>
<dbReference type="GO" id="GO:0016114">
    <property type="term" value="P:terpenoid biosynthetic process"/>
    <property type="evidence" value="ECO:0007669"/>
    <property type="project" value="UniProtKB-UniRule"/>
</dbReference>
<keyword evidence="4 5" id="KW-0411">Iron-sulfur</keyword>
<comment type="cofactor">
    <cofactor evidence="5">
        <name>[4Fe-4S] cluster</name>
        <dbReference type="ChEBI" id="CHEBI:49883"/>
    </cofactor>
    <text evidence="5">Binds 1 [4Fe-4S] cluster per subunit.</text>
</comment>
<feature type="binding site" evidence="5">
    <location>
        <position position="130"/>
    </location>
    <ligand>
        <name>dimethylallyl diphosphate</name>
        <dbReference type="ChEBI" id="CHEBI:57623"/>
    </ligand>
</feature>
<dbReference type="GO" id="GO:0019288">
    <property type="term" value="P:isopentenyl diphosphate biosynthetic process, methylerythritol 4-phosphate pathway"/>
    <property type="evidence" value="ECO:0007669"/>
    <property type="project" value="UniProtKB-UniRule"/>
</dbReference>
<dbReference type="UniPathway" id="UPA00056">
    <property type="reaction ID" value="UER00097"/>
</dbReference>
<feature type="binding site" evidence="5">
    <location>
        <position position="231"/>
    </location>
    <ligand>
        <name>dimethylallyl diphosphate</name>
        <dbReference type="ChEBI" id="CHEBI:57623"/>
    </ligand>
</feature>
<accession>Q4JN42</accession>
<evidence type="ECO:0000256" key="1">
    <source>
        <dbReference type="ARBA" id="ARBA00022485"/>
    </source>
</evidence>
<keyword evidence="5" id="KW-0414">Isoprene biosynthesis</keyword>
<feature type="binding site" evidence="5">
    <location>
        <position position="232"/>
    </location>
    <ligand>
        <name>dimethylallyl diphosphate</name>
        <dbReference type="ChEBI" id="CHEBI:57623"/>
    </ligand>
</feature>
<feature type="binding site" evidence="5">
    <location>
        <position position="130"/>
    </location>
    <ligand>
        <name>isopentenyl diphosphate</name>
        <dbReference type="ChEBI" id="CHEBI:128769"/>
    </ligand>
</feature>